<keyword evidence="1" id="KW-0472">Membrane</keyword>
<evidence type="ECO:0000313" key="2">
    <source>
        <dbReference type="EMBL" id="QUS56051.1"/>
    </source>
</evidence>
<keyword evidence="1" id="KW-1133">Transmembrane helix</keyword>
<name>A0ABX8AS93_9HYPH</name>
<keyword evidence="3" id="KW-1185">Reference proteome</keyword>
<feature type="transmembrane region" description="Helical" evidence="1">
    <location>
        <begin position="128"/>
        <end position="148"/>
    </location>
</feature>
<dbReference type="Proteomes" id="UP000680706">
    <property type="component" value="Chromosome"/>
</dbReference>
<evidence type="ECO:0000313" key="3">
    <source>
        <dbReference type="Proteomes" id="UP000680706"/>
    </source>
</evidence>
<keyword evidence="1" id="KW-0812">Transmembrane</keyword>
<organism evidence="2 3">
    <name type="scientific">Pseudovibrio brasiliensis</name>
    <dbReference type="NCBI Taxonomy" id="1898042"/>
    <lineage>
        <taxon>Bacteria</taxon>
        <taxon>Pseudomonadati</taxon>
        <taxon>Pseudomonadota</taxon>
        <taxon>Alphaproteobacteria</taxon>
        <taxon>Hyphomicrobiales</taxon>
        <taxon>Stappiaceae</taxon>
        <taxon>Pseudovibrio</taxon>
    </lineage>
</organism>
<dbReference type="RefSeq" id="WP_075701109.1">
    <property type="nucleotide sequence ID" value="NZ_CP074126.1"/>
</dbReference>
<proteinExistence type="predicted"/>
<accession>A0ABX8AS93</accession>
<dbReference type="EMBL" id="CP074126">
    <property type="protein sequence ID" value="QUS56051.1"/>
    <property type="molecule type" value="Genomic_DNA"/>
</dbReference>
<gene>
    <name evidence="2" type="ORF">KGB56_00785</name>
</gene>
<feature type="transmembrane region" description="Helical" evidence="1">
    <location>
        <begin position="62"/>
        <end position="82"/>
    </location>
</feature>
<protein>
    <submittedName>
        <fullName evidence="2">Uncharacterized protein</fullName>
    </submittedName>
</protein>
<sequence length="162" mass="18474">MRIKDAKFYRKYYKKYHGKDPYKKTPKPLTRLGVTRKYLSYLLFYISSTFLLSGYATSMRDLLIFNYAIACVLVVAAVFIWPREVKALELIGRYLGVVLFAAMYSAVIFLPIAYTVTTAEFAAFLQPFPWIIHAVYLPPAIYAGIMIWRAPSAKDEANSSAA</sequence>
<feature type="transmembrane region" description="Helical" evidence="1">
    <location>
        <begin position="38"/>
        <end position="56"/>
    </location>
</feature>
<evidence type="ECO:0000256" key="1">
    <source>
        <dbReference type="SAM" id="Phobius"/>
    </source>
</evidence>
<feature type="transmembrane region" description="Helical" evidence="1">
    <location>
        <begin position="94"/>
        <end position="116"/>
    </location>
</feature>
<reference evidence="2 3" key="1">
    <citation type="journal article" date="2021" name="Angew. Chem. Int. Ed. Engl.">
        <title>A novel family of nonribosomal peptides modulate collective behavior in Pseudovibrio bacteria isolated from marine sponges.</title>
        <authorList>
            <person name="Ioca L.P."/>
            <person name="Dai Y."/>
            <person name="Kunakom S."/>
            <person name="Diaz-Espinosa J."/>
            <person name="Krunic A."/>
            <person name="Crnkovic C.M."/>
            <person name="Orjala J."/>
            <person name="Sanchez L.M."/>
            <person name="Ferreira A.G."/>
            <person name="Berlinck R.G.S."/>
            <person name="Eustaquio A.S."/>
        </authorList>
    </citation>
    <scope>NUCLEOTIDE SEQUENCE [LARGE SCALE GENOMIC DNA]</scope>
    <source>
        <strain evidence="2 3">Ab134</strain>
    </source>
</reference>